<dbReference type="InterPro" id="IPR018484">
    <property type="entry name" value="FGGY_N"/>
</dbReference>
<keyword evidence="2 8" id="KW-0859">Xylose metabolism</keyword>
<comment type="function">
    <text evidence="8">Catalyzes the phosphorylation of D-xylulose to D-xylulose 5-phosphate.</text>
</comment>
<dbReference type="Pfam" id="PF00370">
    <property type="entry name" value="FGGY_N"/>
    <property type="match status" value="1"/>
</dbReference>
<evidence type="ECO:0000256" key="4">
    <source>
        <dbReference type="ARBA" id="ARBA00022741"/>
    </source>
</evidence>
<evidence type="ECO:0000259" key="12">
    <source>
        <dbReference type="Pfam" id="PF02782"/>
    </source>
</evidence>
<dbReference type="GO" id="GO:0042732">
    <property type="term" value="P:D-xylose metabolic process"/>
    <property type="evidence" value="ECO:0007669"/>
    <property type="project" value="UniProtKB-KW"/>
</dbReference>
<dbReference type="SUPFAM" id="SSF53067">
    <property type="entry name" value="Actin-like ATPase domain"/>
    <property type="match status" value="2"/>
</dbReference>
<gene>
    <name evidence="8 10 14" type="primary">xylB</name>
    <name evidence="13" type="ORF">BJ972_001596</name>
    <name evidence="14" type="ORF">ESP50_08465</name>
</gene>
<dbReference type="HAMAP" id="MF_02220">
    <property type="entry name" value="XylB"/>
    <property type="match status" value="1"/>
</dbReference>
<keyword evidence="4 8" id="KW-0547">Nucleotide-binding</keyword>
<dbReference type="OrthoDB" id="9805576at2"/>
<feature type="domain" description="Carbohydrate kinase FGGY C-terminal" evidence="12">
    <location>
        <begin position="250"/>
        <end position="433"/>
    </location>
</feature>
<dbReference type="GO" id="GO:0005998">
    <property type="term" value="P:xylulose catabolic process"/>
    <property type="evidence" value="ECO:0007669"/>
    <property type="project" value="UniProtKB-UniRule"/>
</dbReference>
<evidence type="ECO:0000313" key="14">
    <source>
        <dbReference type="EMBL" id="RXZ87073.1"/>
    </source>
</evidence>
<dbReference type="RefSeq" id="WP_129174028.1">
    <property type="nucleotide sequence ID" value="NZ_JACCBI010000001.1"/>
</dbReference>
<evidence type="ECO:0000256" key="10">
    <source>
        <dbReference type="RuleBase" id="RU364073"/>
    </source>
</evidence>
<dbReference type="GO" id="GO:0004856">
    <property type="term" value="F:D-xylulokinase activity"/>
    <property type="evidence" value="ECO:0007669"/>
    <property type="project" value="UniProtKB-UniRule"/>
</dbReference>
<evidence type="ECO:0000313" key="13">
    <source>
        <dbReference type="EMBL" id="NYD67077.1"/>
    </source>
</evidence>
<evidence type="ECO:0000256" key="9">
    <source>
        <dbReference type="RuleBase" id="RU003733"/>
    </source>
</evidence>
<dbReference type="CDD" id="cd07809">
    <property type="entry name" value="ASKHA_NBD_FGGY_BaXK-like"/>
    <property type="match status" value="1"/>
</dbReference>
<reference evidence="14 15" key="1">
    <citation type="submission" date="2019-01" db="EMBL/GenBank/DDBJ databases">
        <title>Agromyces.</title>
        <authorList>
            <person name="Li J."/>
        </authorList>
    </citation>
    <scope>NUCLEOTIDE SEQUENCE [LARGE SCALE GENOMIC DNA]</scope>
    <source>
        <strain evidence="14 15">DSM 23870</strain>
    </source>
</reference>
<sequence length="467" mass="47749">MPLVAGVDSSTQSCKVVVRDAETGELMRSGRAAHPDGTEVDPGAWWTALESAIAAAGGLDDVAAISIGGQQHGMVVLDSDGRVIRDALLWNDTRSADAASELIAEVGADEYARRTGVVPVASFTATKLRWLRDAEPENAARVAAVALPHDWLSWRLLGYGPADSSELGPVLDALTTDRSDASGTAYWSPATGDYDRELLVRALGHDAVLPRVLGPAEHAGTTPSGVIVGAGAGDNAAAGLGLDARAGDVVVSIGTSGTVFAVTPTVSNDASGTVAGFASADGEFLPLIATLNAARVLDAVAGLLGVSHDELGSLAESAPPASSGAVLVPWFEGERTPNRPDATAAFSGLSLASTTRENIARAAIEGMLCGLADGLDAVRAQGVTAERLLLIGGAAANPAVRAVAAQVFDVPVVIPAAGEYVADGAARQAAWALTGERPSWPLTVDAELAVDTRPEIRAQYARARDRH</sequence>
<dbReference type="EC" id="2.7.1.17" evidence="8 10"/>
<dbReference type="InterPro" id="IPR043129">
    <property type="entry name" value="ATPase_NBD"/>
</dbReference>
<evidence type="ECO:0000256" key="2">
    <source>
        <dbReference type="ARBA" id="ARBA00022629"/>
    </source>
</evidence>
<reference evidence="13 16" key="2">
    <citation type="submission" date="2020-07" db="EMBL/GenBank/DDBJ databases">
        <title>Sequencing the genomes of 1000 actinobacteria strains.</title>
        <authorList>
            <person name="Klenk H.-P."/>
        </authorList>
    </citation>
    <scope>NUCLEOTIDE SEQUENCE [LARGE SCALE GENOMIC DNA]</scope>
    <source>
        <strain evidence="13 16">DSM 23870</strain>
    </source>
</reference>
<dbReference type="EMBL" id="SDPM01000003">
    <property type="protein sequence ID" value="RXZ87073.1"/>
    <property type="molecule type" value="Genomic_DNA"/>
</dbReference>
<dbReference type="EMBL" id="JACCBI010000001">
    <property type="protein sequence ID" value="NYD67077.1"/>
    <property type="molecule type" value="Genomic_DNA"/>
</dbReference>
<keyword evidence="5 8" id="KW-0418">Kinase</keyword>
<keyword evidence="15" id="KW-1185">Reference proteome</keyword>
<evidence type="ECO:0000313" key="16">
    <source>
        <dbReference type="Proteomes" id="UP000581087"/>
    </source>
</evidence>
<dbReference type="PANTHER" id="PTHR43095:SF5">
    <property type="entry name" value="XYLULOSE KINASE"/>
    <property type="match status" value="1"/>
</dbReference>
<name>A0A4Q2M9H8_9MICO</name>
<organism evidence="14 15">
    <name type="scientific">Agromyces atrinae</name>
    <dbReference type="NCBI Taxonomy" id="592376"/>
    <lineage>
        <taxon>Bacteria</taxon>
        <taxon>Bacillati</taxon>
        <taxon>Actinomycetota</taxon>
        <taxon>Actinomycetes</taxon>
        <taxon>Micrococcales</taxon>
        <taxon>Microbacteriaceae</taxon>
        <taxon>Agromyces</taxon>
    </lineage>
</organism>
<accession>A0A4Q2M9H8</accession>
<feature type="domain" description="Carbohydrate kinase FGGY N-terminal" evidence="11">
    <location>
        <begin position="4"/>
        <end position="233"/>
    </location>
</feature>
<dbReference type="Proteomes" id="UP000292686">
    <property type="component" value="Unassembled WGS sequence"/>
</dbReference>
<dbReference type="PROSITE" id="PS00445">
    <property type="entry name" value="FGGY_KINASES_2"/>
    <property type="match status" value="1"/>
</dbReference>
<dbReference type="PIRSF" id="PIRSF000538">
    <property type="entry name" value="GlpK"/>
    <property type="match status" value="1"/>
</dbReference>
<evidence type="ECO:0000256" key="3">
    <source>
        <dbReference type="ARBA" id="ARBA00022679"/>
    </source>
</evidence>
<comment type="catalytic activity">
    <reaction evidence="8 10">
        <text>D-xylulose + ATP = D-xylulose 5-phosphate + ADP + H(+)</text>
        <dbReference type="Rhea" id="RHEA:10964"/>
        <dbReference type="ChEBI" id="CHEBI:15378"/>
        <dbReference type="ChEBI" id="CHEBI:17140"/>
        <dbReference type="ChEBI" id="CHEBI:30616"/>
        <dbReference type="ChEBI" id="CHEBI:57737"/>
        <dbReference type="ChEBI" id="CHEBI:456216"/>
        <dbReference type="EC" id="2.7.1.17"/>
    </reaction>
</comment>
<comment type="caution">
    <text evidence="14">The sequence shown here is derived from an EMBL/GenBank/DDBJ whole genome shotgun (WGS) entry which is preliminary data.</text>
</comment>
<dbReference type="Gene3D" id="3.30.420.40">
    <property type="match status" value="2"/>
</dbReference>
<evidence type="ECO:0000259" key="11">
    <source>
        <dbReference type="Pfam" id="PF00370"/>
    </source>
</evidence>
<evidence type="ECO:0000256" key="7">
    <source>
        <dbReference type="ARBA" id="ARBA00023277"/>
    </source>
</evidence>
<evidence type="ECO:0000256" key="8">
    <source>
        <dbReference type="HAMAP-Rule" id="MF_02220"/>
    </source>
</evidence>
<evidence type="ECO:0000256" key="5">
    <source>
        <dbReference type="ARBA" id="ARBA00022777"/>
    </source>
</evidence>
<dbReference type="Proteomes" id="UP000581087">
    <property type="component" value="Unassembled WGS sequence"/>
</dbReference>
<evidence type="ECO:0000256" key="1">
    <source>
        <dbReference type="ARBA" id="ARBA00009156"/>
    </source>
</evidence>
<dbReference type="AlphaFoldDB" id="A0A4Q2M9H8"/>
<dbReference type="InterPro" id="IPR000577">
    <property type="entry name" value="Carb_kinase_FGGY"/>
</dbReference>
<dbReference type="Pfam" id="PF02782">
    <property type="entry name" value="FGGY_C"/>
    <property type="match status" value="1"/>
</dbReference>
<dbReference type="InterPro" id="IPR018483">
    <property type="entry name" value="Carb_kinase_FGGY_CS"/>
</dbReference>
<evidence type="ECO:0000313" key="15">
    <source>
        <dbReference type="Proteomes" id="UP000292686"/>
    </source>
</evidence>
<keyword evidence="6 8" id="KW-0067">ATP-binding</keyword>
<feature type="site" description="Important for activity" evidence="8">
    <location>
        <position position="8"/>
    </location>
</feature>
<keyword evidence="7 8" id="KW-0119">Carbohydrate metabolism</keyword>
<keyword evidence="3 8" id="KW-0808">Transferase</keyword>
<comment type="similarity">
    <text evidence="1 8 9">Belongs to the FGGY kinase family.</text>
</comment>
<dbReference type="InterPro" id="IPR050406">
    <property type="entry name" value="FGGY_Carb_Kinase"/>
</dbReference>
<dbReference type="GO" id="GO:0005524">
    <property type="term" value="F:ATP binding"/>
    <property type="evidence" value="ECO:0007669"/>
    <property type="project" value="UniProtKB-UniRule"/>
</dbReference>
<protein>
    <recommendedName>
        <fullName evidence="8 10">Xylulose kinase</fullName>
        <shortName evidence="8 10">Xylulokinase</shortName>
        <ecNumber evidence="8 10">2.7.1.17</ecNumber>
    </recommendedName>
</protein>
<dbReference type="NCBIfam" id="TIGR01312">
    <property type="entry name" value="XylB"/>
    <property type="match status" value="1"/>
</dbReference>
<dbReference type="InterPro" id="IPR018485">
    <property type="entry name" value="FGGY_C"/>
</dbReference>
<evidence type="ECO:0000256" key="6">
    <source>
        <dbReference type="ARBA" id="ARBA00022840"/>
    </source>
</evidence>
<feature type="binding site" evidence="8">
    <location>
        <begin position="71"/>
        <end position="72"/>
    </location>
    <ligand>
        <name>substrate</name>
    </ligand>
</feature>
<dbReference type="InterPro" id="IPR006000">
    <property type="entry name" value="Xylulokinase"/>
</dbReference>
<feature type="active site" description="Proton acceptor" evidence="8">
    <location>
        <position position="234"/>
    </location>
</feature>
<proteinExistence type="inferred from homology"/>
<dbReference type="PANTHER" id="PTHR43095">
    <property type="entry name" value="SUGAR KINASE"/>
    <property type="match status" value="1"/>
</dbReference>